<keyword evidence="2 5" id="KW-0808">Transferase</keyword>
<dbReference type="AlphaFoldDB" id="A0AAE2D207"/>
<dbReference type="InterPro" id="IPR030700">
    <property type="entry name" value="N-end_Aminoacyl_Trfase"/>
</dbReference>
<name>A0AAE2D207_SCHME</name>
<dbReference type="InterPro" id="IPR007471">
    <property type="entry name" value="N-end_Aminoacyl_Trfase_N"/>
</dbReference>
<feature type="domain" description="N-end rule aminoacyl transferase C-terminal" evidence="7">
    <location>
        <begin position="301"/>
        <end position="452"/>
    </location>
</feature>
<dbReference type="Proteomes" id="UP001292079">
    <property type="component" value="Unassembled WGS sequence"/>
</dbReference>
<comment type="catalytic activity">
    <reaction evidence="5">
        <text>an N-terminal L-alpha-aminoacyl-[protein] + L-arginyl-tRNA(Arg) = an N-terminal L-arginyl-L-aminoacyl-[protein] + tRNA(Arg) + H(+)</text>
        <dbReference type="Rhea" id="RHEA:10208"/>
        <dbReference type="Rhea" id="RHEA-COMP:9658"/>
        <dbReference type="Rhea" id="RHEA-COMP:9673"/>
        <dbReference type="Rhea" id="RHEA-COMP:10636"/>
        <dbReference type="Rhea" id="RHEA-COMP:10638"/>
        <dbReference type="ChEBI" id="CHEBI:15378"/>
        <dbReference type="ChEBI" id="CHEBI:78442"/>
        <dbReference type="ChEBI" id="CHEBI:78513"/>
        <dbReference type="ChEBI" id="CHEBI:78597"/>
        <dbReference type="ChEBI" id="CHEBI:83562"/>
        <dbReference type="EC" id="2.3.2.8"/>
    </reaction>
</comment>
<evidence type="ECO:0000256" key="3">
    <source>
        <dbReference type="ARBA" id="ARBA00022786"/>
    </source>
</evidence>
<comment type="function">
    <text evidence="5">Involved in the post-translational conjugation of arginine to the N-terminal aspartate or glutamate of a protein. This arginylation is required for degradation of the protein via the ubiquitin pathway.</text>
</comment>
<organism evidence="8 9">
    <name type="scientific">Schistosoma mekongi</name>
    <name type="common">Parasitic worm</name>
    <dbReference type="NCBI Taxonomy" id="38744"/>
    <lineage>
        <taxon>Eukaryota</taxon>
        <taxon>Metazoa</taxon>
        <taxon>Spiralia</taxon>
        <taxon>Lophotrochozoa</taxon>
        <taxon>Platyhelminthes</taxon>
        <taxon>Trematoda</taxon>
        <taxon>Digenea</taxon>
        <taxon>Strigeidida</taxon>
        <taxon>Schistosomatoidea</taxon>
        <taxon>Schistosomatidae</taxon>
        <taxon>Schistosoma</taxon>
    </lineage>
</organism>
<reference evidence="8" key="1">
    <citation type="submission" date="2022-04" db="EMBL/GenBank/DDBJ databases">
        <authorList>
            <person name="Xu L."/>
            <person name="Lv Z."/>
        </authorList>
    </citation>
    <scope>NUCLEOTIDE SEQUENCE</scope>
    <source>
        <strain evidence="8">LV_2022a</strain>
    </source>
</reference>
<keyword evidence="4 5" id="KW-0012">Acyltransferase</keyword>
<evidence type="ECO:0000256" key="2">
    <source>
        <dbReference type="ARBA" id="ARBA00022679"/>
    </source>
</evidence>
<proteinExistence type="inferred from homology"/>
<protein>
    <recommendedName>
        <fullName evidence="5">Arginyl-tRNA--protein transferase 1</fullName>
        <shortName evidence="5">Arginyltransferase 1</shortName>
        <shortName evidence="5">R-transferase 1</shortName>
        <ecNumber evidence="5">2.3.2.8</ecNumber>
    </recommendedName>
    <alternativeName>
        <fullName evidence="5">Arginine-tRNA--protein transferase 1</fullName>
    </alternativeName>
</protein>
<evidence type="ECO:0000313" key="8">
    <source>
        <dbReference type="EMBL" id="KAK4468488.1"/>
    </source>
</evidence>
<dbReference type="Pfam" id="PF04377">
    <property type="entry name" value="ATE_C"/>
    <property type="match status" value="1"/>
</dbReference>
<comment type="similarity">
    <text evidence="1 5">Belongs to the R-transferase family.</text>
</comment>
<keyword evidence="9" id="KW-1185">Reference proteome</keyword>
<dbReference type="EMBL" id="JALJAT010000006">
    <property type="protein sequence ID" value="KAK4468488.1"/>
    <property type="molecule type" value="Genomic_DNA"/>
</dbReference>
<keyword evidence="3 5" id="KW-0833">Ubl conjugation pathway</keyword>
<dbReference type="PIRSF" id="PIRSF037207">
    <property type="entry name" value="ATE1_euk"/>
    <property type="match status" value="1"/>
</dbReference>
<evidence type="ECO:0000256" key="5">
    <source>
        <dbReference type="PIRNR" id="PIRNR037207"/>
    </source>
</evidence>
<evidence type="ECO:0000259" key="7">
    <source>
        <dbReference type="Pfam" id="PF04377"/>
    </source>
</evidence>
<feature type="domain" description="N-end aminoacyl transferase N-terminal" evidence="6">
    <location>
        <begin position="20"/>
        <end position="92"/>
    </location>
</feature>
<evidence type="ECO:0000256" key="1">
    <source>
        <dbReference type="ARBA" id="ARBA00009991"/>
    </source>
</evidence>
<dbReference type="GO" id="GO:0004057">
    <property type="term" value="F:arginyl-tRNA--protein transferase activity"/>
    <property type="evidence" value="ECO:0007669"/>
    <property type="project" value="UniProtKB-EC"/>
</dbReference>
<evidence type="ECO:0000259" key="6">
    <source>
        <dbReference type="Pfam" id="PF04376"/>
    </source>
</evidence>
<evidence type="ECO:0000313" key="9">
    <source>
        <dbReference type="Proteomes" id="UP001292079"/>
    </source>
</evidence>
<comment type="caution">
    <text evidence="8">The sequence shown here is derived from an EMBL/GenBank/DDBJ whole genome shotgun (WGS) entry which is preliminary data.</text>
</comment>
<gene>
    <name evidence="8" type="ORF">MN116_007691</name>
</gene>
<dbReference type="InterPro" id="IPR007472">
    <property type="entry name" value="N-end_Aminoacyl_Trfase_C"/>
</dbReference>
<dbReference type="PANTHER" id="PTHR21367:SF1">
    <property type="entry name" value="ARGINYL-TRNA--PROTEIN TRANSFERASE 1"/>
    <property type="match status" value="1"/>
</dbReference>
<accession>A0AAE2D207</accession>
<dbReference type="EC" id="2.3.2.8" evidence="5"/>
<dbReference type="Pfam" id="PF04376">
    <property type="entry name" value="ATE_N"/>
    <property type="match status" value="1"/>
</dbReference>
<sequence length="572" mass="66398">MTPCGNSSLVIPYGPHSSGACGYCKNSSNENKTTWGMMAERLTVSDYQYMIDRGWRRSGTYCYKPLNEITCCPSYTIRCDALHFRLKKSHKRVLKNMSDFLRFGKLPDKNFLDQKGVNLLKMDDHRGFILDEKELPILSPKNVGVIQQEQEKIQNYTKTCQIDSSGDKEFSLLTQPPSTPHFTLKEPDGGNIKFQNVPSSGDGIHNSPLVNRRTKAHLRRWLAKQERLRQRSLKENCSFEALLQEYYERRQKRLVKNRPKQIEDLLECEPVKGEGIHFIEIRLIRTTPPSNTDYESSTRVSYEIYQQYQMHIHNDEKSDCTLEQFQRFLVKSPLVLDNSQWNTTAPMFGSYHQQYWLDGEKLIAVGVIDLLPHCLSSVYVFYDPHYSFLHLGTYTALREIAYVRHLSRTYGPNSLQPDPMYSNFNSYYMGYYIHTCRKMSYKAHYGPAYLACPETFNWVPINDCIQTLNNLKASKYTRFSPPSTIDVDAIPETIDIDTLDSHIYFYIKYNNNKVFDTSTTTTKEDSINNPPVSLLTLRSHLNKRAIPVFREWAKLLGKRALSGHFQIIIHSH</sequence>
<reference evidence="8" key="2">
    <citation type="journal article" date="2023" name="Infect Dis Poverty">
        <title>Chromosome-scale genome of the human blood fluke Schistosoma mekongi and its implications for public health.</title>
        <authorList>
            <person name="Zhou M."/>
            <person name="Xu L."/>
            <person name="Xu D."/>
            <person name="Chen W."/>
            <person name="Khan J."/>
            <person name="Hu Y."/>
            <person name="Huang H."/>
            <person name="Wei H."/>
            <person name="Zhang Y."/>
            <person name="Chusongsang P."/>
            <person name="Tanasarnprasert K."/>
            <person name="Hu X."/>
            <person name="Limpanont Y."/>
            <person name="Lv Z."/>
        </authorList>
    </citation>
    <scope>NUCLEOTIDE SEQUENCE</scope>
    <source>
        <strain evidence="8">LV_2022a</strain>
    </source>
</reference>
<evidence type="ECO:0000256" key="4">
    <source>
        <dbReference type="ARBA" id="ARBA00023315"/>
    </source>
</evidence>
<dbReference type="GO" id="GO:0005737">
    <property type="term" value="C:cytoplasm"/>
    <property type="evidence" value="ECO:0007669"/>
    <property type="project" value="TreeGrafter"/>
</dbReference>
<dbReference type="PANTHER" id="PTHR21367">
    <property type="entry name" value="ARGININE-TRNA-PROTEIN TRANSFERASE 1"/>
    <property type="match status" value="1"/>
</dbReference>
<dbReference type="InterPro" id="IPR017137">
    <property type="entry name" value="Arg-tRNA-P_Trfase_1_euk"/>
</dbReference>